<keyword evidence="2" id="KW-1185">Reference proteome</keyword>
<accession>A0ABR2BE01</accession>
<dbReference type="Proteomes" id="UP001472677">
    <property type="component" value="Unassembled WGS sequence"/>
</dbReference>
<sequence>MVDSDYQSRIQYGWGEEDLRKTLVRWATSVNDGNREIVLEDESRFTVHCYAFNLKDPELVPQLKSFES</sequence>
<reference evidence="1 2" key="1">
    <citation type="journal article" date="2024" name="G3 (Bethesda)">
        <title>Genome assembly of Hibiscus sabdariffa L. provides insights into metabolisms of medicinal natural products.</title>
        <authorList>
            <person name="Kim T."/>
        </authorList>
    </citation>
    <scope>NUCLEOTIDE SEQUENCE [LARGE SCALE GENOMIC DNA]</scope>
    <source>
        <strain evidence="1">TK-2024</strain>
        <tissue evidence="1">Old leaves</tissue>
    </source>
</reference>
<evidence type="ECO:0000313" key="1">
    <source>
        <dbReference type="EMBL" id="KAK8505358.1"/>
    </source>
</evidence>
<comment type="caution">
    <text evidence="1">The sequence shown here is derived from an EMBL/GenBank/DDBJ whole genome shotgun (WGS) entry which is preliminary data.</text>
</comment>
<proteinExistence type="predicted"/>
<organism evidence="1 2">
    <name type="scientific">Hibiscus sabdariffa</name>
    <name type="common">roselle</name>
    <dbReference type="NCBI Taxonomy" id="183260"/>
    <lineage>
        <taxon>Eukaryota</taxon>
        <taxon>Viridiplantae</taxon>
        <taxon>Streptophyta</taxon>
        <taxon>Embryophyta</taxon>
        <taxon>Tracheophyta</taxon>
        <taxon>Spermatophyta</taxon>
        <taxon>Magnoliopsida</taxon>
        <taxon>eudicotyledons</taxon>
        <taxon>Gunneridae</taxon>
        <taxon>Pentapetalae</taxon>
        <taxon>rosids</taxon>
        <taxon>malvids</taxon>
        <taxon>Malvales</taxon>
        <taxon>Malvaceae</taxon>
        <taxon>Malvoideae</taxon>
        <taxon>Hibiscus</taxon>
    </lineage>
</organism>
<protein>
    <submittedName>
        <fullName evidence="1">Uncharacterized protein</fullName>
    </submittedName>
</protein>
<dbReference type="EMBL" id="JBBPBM010000128">
    <property type="protein sequence ID" value="KAK8505358.1"/>
    <property type="molecule type" value="Genomic_DNA"/>
</dbReference>
<gene>
    <name evidence="1" type="ORF">V6N12_067325</name>
</gene>
<evidence type="ECO:0000313" key="2">
    <source>
        <dbReference type="Proteomes" id="UP001472677"/>
    </source>
</evidence>
<name>A0ABR2BE01_9ROSI</name>